<reference evidence="1 2" key="1">
    <citation type="journal article" date="2018" name="BMC Genomics">
        <title>Genomic evidence for intraspecific hybridization in a clonal and extremely halotolerant yeast.</title>
        <authorList>
            <person name="Gostincar C."/>
            <person name="Stajich J.E."/>
            <person name="Zupancic J."/>
            <person name="Zalar P."/>
            <person name="Gunde-Cimerman N."/>
        </authorList>
    </citation>
    <scope>NUCLEOTIDE SEQUENCE [LARGE SCALE GENOMIC DNA]</scope>
    <source>
        <strain evidence="1 2">EXF-6656</strain>
    </source>
</reference>
<dbReference type="EMBL" id="QWIJ01001732">
    <property type="protein sequence ID" value="RMX73717.1"/>
    <property type="molecule type" value="Genomic_DNA"/>
</dbReference>
<comment type="caution">
    <text evidence="1">The sequence shown here is derived from an EMBL/GenBank/DDBJ whole genome shotgun (WGS) entry which is preliminary data.</text>
</comment>
<dbReference type="AlphaFoldDB" id="A0A3M6W583"/>
<name>A0A3M6W583_HORWE</name>
<evidence type="ECO:0000313" key="1">
    <source>
        <dbReference type="EMBL" id="RMX73717.1"/>
    </source>
</evidence>
<dbReference type="Proteomes" id="UP000281245">
    <property type="component" value="Unassembled WGS sequence"/>
</dbReference>
<sequence>MSLIRVCRDIHREAALIPYSNNTFALGNIAELELFIKKSLLVPQRAAIKTLQIYGHMALGPGQ</sequence>
<proteinExistence type="predicted"/>
<protein>
    <submittedName>
        <fullName evidence="1">Uncharacterized protein</fullName>
    </submittedName>
</protein>
<gene>
    <name evidence="1" type="ORF">D0869_13322</name>
</gene>
<evidence type="ECO:0000313" key="2">
    <source>
        <dbReference type="Proteomes" id="UP000281245"/>
    </source>
</evidence>
<accession>A0A3M6W583</accession>
<organism evidence="1 2">
    <name type="scientific">Hortaea werneckii</name>
    <name type="common">Black yeast</name>
    <name type="synonym">Cladosporium werneckii</name>
    <dbReference type="NCBI Taxonomy" id="91943"/>
    <lineage>
        <taxon>Eukaryota</taxon>
        <taxon>Fungi</taxon>
        <taxon>Dikarya</taxon>
        <taxon>Ascomycota</taxon>
        <taxon>Pezizomycotina</taxon>
        <taxon>Dothideomycetes</taxon>
        <taxon>Dothideomycetidae</taxon>
        <taxon>Mycosphaerellales</taxon>
        <taxon>Teratosphaeriaceae</taxon>
        <taxon>Hortaea</taxon>
    </lineage>
</organism>
<feature type="non-terminal residue" evidence="1">
    <location>
        <position position="63"/>
    </location>
</feature>
<dbReference type="OrthoDB" id="3659303at2759"/>